<name>J9FSE6_9ZZZZ</name>
<dbReference type="EMBL" id="AMCI01004538">
    <property type="protein sequence ID" value="EJW97881.1"/>
    <property type="molecule type" value="Genomic_DNA"/>
</dbReference>
<reference evidence="1" key="1">
    <citation type="journal article" date="2012" name="PLoS ONE">
        <title>Gene sets for utilization of primary and secondary nutrition supplies in the distal gut of endangered iberian lynx.</title>
        <authorList>
            <person name="Alcaide M."/>
            <person name="Messina E."/>
            <person name="Richter M."/>
            <person name="Bargiela R."/>
            <person name="Peplies J."/>
            <person name="Huws S.A."/>
            <person name="Newbold C.J."/>
            <person name="Golyshin P.N."/>
            <person name="Simon M.A."/>
            <person name="Lopez G."/>
            <person name="Yakimov M.M."/>
            <person name="Ferrer M."/>
        </authorList>
    </citation>
    <scope>NUCLEOTIDE SEQUENCE</scope>
</reference>
<accession>J9FSE6</accession>
<gene>
    <name evidence="1" type="ORF">EVA_14013</name>
</gene>
<dbReference type="Pfam" id="PF14123">
    <property type="entry name" value="DUF4290"/>
    <property type="match status" value="1"/>
</dbReference>
<organism evidence="1">
    <name type="scientific">gut metagenome</name>
    <dbReference type="NCBI Taxonomy" id="749906"/>
    <lineage>
        <taxon>unclassified sequences</taxon>
        <taxon>metagenomes</taxon>
        <taxon>organismal metagenomes</taxon>
    </lineage>
</organism>
<dbReference type="InterPro" id="IPR025632">
    <property type="entry name" value="DUF4290"/>
</dbReference>
<protein>
    <recommendedName>
        <fullName evidence="2">DUF4290 domain-containing protein</fullName>
    </recommendedName>
</protein>
<proteinExistence type="predicted"/>
<sequence>MEDNKRVTRGGIWADASTLSNEATLAYNTSLEPLKLPEYGRMVLDMVAHALQIEDKAERTAYAYRIIQVMTALSPQFRNMPDYQLKLWDHLAYLSDYQLDIDYPVEIIRYDRSDFLQQLSYPGHKIRLRHYGHLVEALLEELTHHLDAPERKEMIAQAAGYMRRQLNEGKDDRSVNDKIAHDIAVYTDHQVSVEEVMEVFEYMGGPGHGKYGRRNNF</sequence>
<dbReference type="AlphaFoldDB" id="J9FSE6"/>
<evidence type="ECO:0008006" key="2">
    <source>
        <dbReference type="Google" id="ProtNLM"/>
    </source>
</evidence>
<comment type="caution">
    <text evidence="1">The sequence shown here is derived from an EMBL/GenBank/DDBJ whole genome shotgun (WGS) entry which is preliminary data.</text>
</comment>
<evidence type="ECO:0000313" key="1">
    <source>
        <dbReference type="EMBL" id="EJW97881.1"/>
    </source>
</evidence>